<comment type="caution">
    <text evidence="2">The sequence shown here is derived from an EMBL/GenBank/DDBJ whole genome shotgun (WGS) entry which is preliminary data.</text>
</comment>
<feature type="domain" description="AbiTii" evidence="1">
    <location>
        <begin position="8"/>
        <end position="195"/>
    </location>
</feature>
<dbReference type="RefSeq" id="WP_141177024.1">
    <property type="nucleotide sequence ID" value="NZ_JBHUFX010000005.1"/>
</dbReference>
<dbReference type="InterPro" id="IPR041304">
    <property type="entry name" value="AbiTii"/>
</dbReference>
<keyword evidence="3" id="KW-1185">Reference proteome</keyword>
<sequence length="313" mass="34761">MAVSNSPVLELQNLVSSTDGSITDMLLKAKLIASKLELEVFDDFINKEFLGYKYALLGEDRKKFPSYRQIRATIVKRDEYYNYVDIDIYNCEDPSFFKTLLELRWAYVTLSITHLESELSSGGTLYLNIPDWLLWDTPIPTADYQYYFWEIESVKIKEIISAIKFNLLEWTLSLERQGILGEGLLFTQKEIDAAPMTITNNTNNFHAPVNNAGSIGAGNSGDNHQNNSIVSGDFNSLKQQLRGFGVQDDDIGLLEEITKESPAPLSHDKLGKGIGDWAGAMIGKAYAGELKISGVSAPALLIGSICSYFGIAS</sequence>
<evidence type="ECO:0000313" key="3">
    <source>
        <dbReference type="Proteomes" id="UP000319523"/>
    </source>
</evidence>
<dbReference type="Proteomes" id="UP000319523">
    <property type="component" value="Unassembled WGS sequence"/>
</dbReference>
<reference evidence="2 3" key="1">
    <citation type="submission" date="2019-06" db="EMBL/GenBank/DDBJ databases">
        <authorList>
            <person name="Yang Y."/>
        </authorList>
    </citation>
    <scope>NUCLEOTIDE SEQUENCE [LARGE SCALE GENOMIC DNA]</scope>
    <source>
        <strain evidence="2 3">BIT-26</strain>
    </source>
</reference>
<dbReference type="Pfam" id="PF18864">
    <property type="entry name" value="AbiTii"/>
    <property type="match status" value="1"/>
</dbReference>
<gene>
    <name evidence="2" type="ORF">FKM52_15295</name>
</gene>
<dbReference type="OrthoDB" id="766804at2"/>
<organism evidence="2 3">
    <name type="scientific">Mixta tenebrionis</name>
    <dbReference type="NCBI Taxonomy" id="2562439"/>
    <lineage>
        <taxon>Bacteria</taxon>
        <taxon>Pseudomonadati</taxon>
        <taxon>Pseudomonadota</taxon>
        <taxon>Gammaproteobacteria</taxon>
        <taxon>Enterobacterales</taxon>
        <taxon>Erwiniaceae</taxon>
        <taxon>Mixta</taxon>
    </lineage>
</organism>
<protein>
    <submittedName>
        <fullName evidence="2">Abortive phage resistance protein</fullName>
    </submittedName>
</protein>
<accession>A0A506V6D1</accession>
<proteinExistence type="predicted"/>
<name>A0A506V6D1_9GAMM</name>
<dbReference type="EMBL" id="VHQI01000009">
    <property type="protein sequence ID" value="TPW41218.1"/>
    <property type="molecule type" value="Genomic_DNA"/>
</dbReference>
<dbReference type="AlphaFoldDB" id="A0A506V6D1"/>
<evidence type="ECO:0000259" key="1">
    <source>
        <dbReference type="Pfam" id="PF18864"/>
    </source>
</evidence>
<evidence type="ECO:0000313" key="2">
    <source>
        <dbReference type="EMBL" id="TPW41218.1"/>
    </source>
</evidence>